<proteinExistence type="predicted"/>
<evidence type="ECO:0008006" key="3">
    <source>
        <dbReference type="Google" id="ProtNLM"/>
    </source>
</evidence>
<dbReference type="EMBL" id="JAJJMN010000001">
    <property type="protein sequence ID" value="MCC9016338.1"/>
    <property type="molecule type" value="Genomic_DNA"/>
</dbReference>
<name>A0ABS8LUT8_9FLAO</name>
<dbReference type="Proteomes" id="UP001430700">
    <property type="component" value="Unassembled WGS sequence"/>
</dbReference>
<reference evidence="1" key="1">
    <citation type="submission" date="2021-11" db="EMBL/GenBank/DDBJ databases">
        <title>Description of novel Flavobacterium species.</title>
        <authorList>
            <person name="Saticioglu I.B."/>
            <person name="Ay H."/>
            <person name="Altun S."/>
            <person name="Duman M."/>
        </authorList>
    </citation>
    <scope>NUCLEOTIDE SEQUENCE</scope>
    <source>
        <strain evidence="1">F-126</strain>
    </source>
</reference>
<dbReference type="RefSeq" id="WP_202702047.1">
    <property type="nucleotide sequence ID" value="NZ_JAJJMN010000001.1"/>
</dbReference>
<gene>
    <name evidence="1" type="ORF">LNQ34_00935</name>
</gene>
<organism evidence="1 2">
    <name type="scientific">Flavobacterium lipolyticum</name>
    <dbReference type="NCBI Taxonomy" id="2893754"/>
    <lineage>
        <taxon>Bacteria</taxon>
        <taxon>Pseudomonadati</taxon>
        <taxon>Bacteroidota</taxon>
        <taxon>Flavobacteriia</taxon>
        <taxon>Flavobacteriales</taxon>
        <taxon>Flavobacteriaceae</taxon>
        <taxon>Flavobacterium</taxon>
    </lineage>
</organism>
<evidence type="ECO:0000313" key="2">
    <source>
        <dbReference type="Proteomes" id="UP001430700"/>
    </source>
</evidence>
<comment type="caution">
    <text evidence="1">The sequence shown here is derived from an EMBL/GenBank/DDBJ whole genome shotgun (WGS) entry which is preliminary data.</text>
</comment>
<keyword evidence="2" id="KW-1185">Reference proteome</keyword>
<protein>
    <recommendedName>
        <fullName evidence="3">Bacteriocin</fullName>
    </recommendedName>
</protein>
<sequence length="56" mass="6357">MKKTIKKMDLSSVKTLSGKEMKTVVGGMKWKGRRQSTNVIDLRGFPHIDSLYESLT</sequence>
<evidence type="ECO:0000313" key="1">
    <source>
        <dbReference type="EMBL" id="MCC9016338.1"/>
    </source>
</evidence>
<accession>A0ABS8LUT8</accession>